<organism evidence="1 2">
    <name type="scientific">Streptomyces citrinus</name>
    <dbReference type="NCBI Taxonomy" id="3118173"/>
    <lineage>
        <taxon>Bacteria</taxon>
        <taxon>Bacillati</taxon>
        <taxon>Actinomycetota</taxon>
        <taxon>Actinomycetes</taxon>
        <taxon>Kitasatosporales</taxon>
        <taxon>Streptomycetaceae</taxon>
        <taxon>Streptomyces</taxon>
    </lineage>
</organism>
<protein>
    <submittedName>
        <fullName evidence="1">Uncharacterized protein</fullName>
    </submittedName>
</protein>
<accession>A0ACD5A463</accession>
<evidence type="ECO:0000313" key="1">
    <source>
        <dbReference type="EMBL" id="WWQ61929.1"/>
    </source>
</evidence>
<reference evidence="1" key="1">
    <citation type="journal article" date="2025" name="Int. J. Syst. Evol. Microbiol.">
        <title>Streptomyces citrinus sp. nov., with yellow diffusible pigment.</title>
        <authorList>
            <person name="He Y."/>
            <person name="Yang E."/>
            <person name="Xu J."/>
            <person name="Sun Y."/>
            <person name="Sun L."/>
        </authorList>
    </citation>
    <scope>NUCLEOTIDE SEQUENCE</scope>
    <source>
        <strain evidence="1">Q6</strain>
    </source>
</reference>
<name>A0ACD5A463_9ACTN</name>
<evidence type="ECO:0000313" key="2">
    <source>
        <dbReference type="Proteomes" id="UP001432251"/>
    </source>
</evidence>
<proteinExistence type="predicted"/>
<dbReference type="Proteomes" id="UP001432251">
    <property type="component" value="Chromosome"/>
</dbReference>
<gene>
    <name evidence="1" type="ORF">V2W30_00095</name>
</gene>
<sequence length="68" mass="7467">MTVTADLPGQPADASILTLQPEIVIACHHLCIVKCIDDEDWYMGTIHDDGSILCWAAYPNLEQALRGL</sequence>
<dbReference type="EMBL" id="CP146022">
    <property type="protein sequence ID" value="WWQ61929.1"/>
    <property type="molecule type" value="Genomic_DNA"/>
</dbReference>
<keyword evidence="2" id="KW-1185">Reference proteome</keyword>